<dbReference type="SMART" id="SM00382">
    <property type="entry name" value="AAA"/>
    <property type="match status" value="1"/>
</dbReference>
<dbReference type="GO" id="GO:0016887">
    <property type="term" value="F:ATP hydrolysis activity"/>
    <property type="evidence" value="ECO:0007669"/>
    <property type="project" value="InterPro"/>
</dbReference>
<dbReference type="InterPro" id="IPR027417">
    <property type="entry name" value="P-loop_NTPase"/>
</dbReference>
<name>A0A931E418_9BACT</name>
<organism evidence="5 6">
    <name type="scientific">Panacibacter microcysteis</name>
    <dbReference type="NCBI Taxonomy" id="2793269"/>
    <lineage>
        <taxon>Bacteria</taxon>
        <taxon>Pseudomonadati</taxon>
        <taxon>Bacteroidota</taxon>
        <taxon>Chitinophagia</taxon>
        <taxon>Chitinophagales</taxon>
        <taxon>Chitinophagaceae</taxon>
        <taxon>Panacibacter</taxon>
    </lineage>
</organism>
<comment type="caution">
    <text evidence="5">The sequence shown here is derived from an EMBL/GenBank/DDBJ whole genome shotgun (WGS) entry which is preliminary data.</text>
</comment>
<evidence type="ECO:0000313" key="5">
    <source>
        <dbReference type="EMBL" id="MBG9374764.1"/>
    </source>
</evidence>
<feature type="domain" description="ABC transporter" evidence="4">
    <location>
        <begin position="4"/>
        <end position="231"/>
    </location>
</feature>
<dbReference type="SUPFAM" id="SSF50331">
    <property type="entry name" value="MOP-like"/>
    <property type="match status" value="1"/>
</dbReference>
<proteinExistence type="predicted"/>
<keyword evidence="2" id="KW-0547">Nucleotide-binding</keyword>
<dbReference type="EMBL" id="JADWYR010000001">
    <property type="protein sequence ID" value="MBG9374764.1"/>
    <property type="molecule type" value="Genomic_DNA"/>
</dbReference>
<evidence type="ECO:0000259" key="4">
    <source>
        <dbReference type="PROSITE" id="PS50893"/>
    </source>
</evidence>
<dbReference type="Gene3D" id="3.40.50.300">
    <property type="entry name" value="P-loop containing nucleotide triphosphate hydrolases"/>
    <property type="match status" value="1"/>
</dbReference>
<protein>
    <submittedName>
        <fullName evidence="5">ABC transporter ATP-binding protein</fullName>
    </submittedName>
</protein>
<dbReference type="GO" id="GO:0043190">
    <property type="term" value="C:ATP-binding cassette (ABC) transporter complex"/>
    <property type="evidence" value="ECO:0007669"/>
    <property type="project" value="InterPro"/>
</dbReference>
<keyword evidence="3 5" id="KW-0067">ATP-binding</keyword>
<dbReference type="GO" id="GO:0022857">
    <property type="term" value="F:transmembrane transporter activity"/>
    <property type="evidence" value="ECO:0007669"/>
    <property type="project" value="InterPro"/>
</dbReference>
<dbReference type="PROSITE" id="PS50893">
    <property type="entry name" value="ABC_TRANSPORTER_2"/>
    <property type="match status" value="1"/>
</dbReference>
<dbReference type="PROSITE" id="PS00211">
    <property type="entry name" value="ABC_TRANSPORTER_1"/>
    <property type="match status" value="1"/>
</dbReference>
<dbReference type="Proteomes" id="UP000628448">
    <property type="component" value="Unassembled WGS sequence"/>
</dbReference>
<sequence>MALLQVQHISKKVNDIILLDDISFEQQPLQKIAITGESGAGKTTLLKIISGHGQADSGTVLFEAKKVAGSEEQLLPGHKKIAYLSQHYELLNNYYVEELVWFGNQLSEENAGKLFDICRITHLLRRRTNKLSGGEKQRIALCMLLVKQPVLLVLDEPFSNLDPIHTDILKTVLDELTDGFQISCILTSHDPHDTLSWADEIIVMKEGKIVQQGAPEEIYHTPINEYVAGMFGRYNLLTANDAAVFGIELNGKTVMLRPEEFVLSKNPAEGVKGVIEQMSFRGSFYELQVLANNVSVVVRTMSNEWRKGDTMFIKIRS</sequence>
<accession>A0A931E418</accession>
<evidence type="ECO:0000256" key="3">
    <source>
        <dbReference type="ARBA" id="ARBA00022840"/>
    </source>
</evidence>
<dbReference type="GO" id="GO:0005524">
    <property type="term" value="F:ATP binding"/>
    <property type="evidence" value="ECO:0007669"/>
    <property type="project" value="UniProtKB-KW"/>
</dbReference>
<dbReference type="PANTHER" id="PTHR42781">
    <property type="entry name" value="SPERMIDINE/PUTRESCINE IMPORT ATP-BINDING PROTEIN POTA"/>
    <property type="match status" value="1"/>
</dbReference>
<reference evidence="5" key="1">
    <citation type="submission" date="2020-11" db="EMBL/GenBank/DDBJ databases">
        <title>Bacterial whole genome sequence for Panacibacter sp. DH6.</title>
        <authorList>
            <person name="Le V."/>
            <person name="Ko S."/>
            <person name="Ahn C.-Y."/>
            <person name="Oh H.-M."/>
        </authorList>
    </citation>
    <scope>NUCLEOTIDE SEQUENCE</scope>
    <source>
        <strain evidence="5">DH6</strain>
    </source>
</reference>
<dbReference type="InterPro" id="IPR050093">
    <property type="entry name" value="ABC_SmlMolc_Importer"/>
</dbReference>
<evidence type="ECO:0000313" key="6">
    <source>
        <dbReference type="Proteomes" id="UP000628448"/>
    </source>
</evidence>
<dbReference type="RefSeq" id="WP_196988857.1">
    <property type="nucleotide sequence ID" value="NZ_JADWYR010000001.1"/>
</dbReference>
<dbReference type="AlphaFoldDB" id="A0A931E418"/>
<dbReference type="PANTHER" id="PTHR42781:SF4">
    <property type="entry name" value="SPERMIDINE_PUTRESCINE IMPORT ATP-BINDING PROTEIN POTA"/>
    <property type="match status" value="1"/>
</dbReference>
<dbReference type="InterPro" id="IPR003439">
    <property type="entry name" value="ABC_transporter-like_ATP-bd"/>
</dbReference>
<keyword evidence="1" id="KW-0813">Transport</keyword>
<dbReference type="Pfam" id="PF00005">
    <property type="entry name" value="ABC_tran"/>
    <property type="match status" value="1"/>
</dbReference>
<keyword evidence="6" id="KW-1185">Reference proteome</keyword>
<dbReference type="InterPro" id="IPR003593">
    <property type="entry name" value="AAA+_ATPase"/>
</dbReference>
<dbReference type="InterPro" id="IPR008995">
    <property type="entry name" value="Mo/tungstate-bd_C_term_dom"/>
</dbReference>
<dbReference type="SUPFAM" id="SSF52540">
    <property type="entry name" value="P-loop containing nucleoside triphosphate hydrolases"/>
    <property type="match status" value="1"/>
</dbReference>
<evidence type="ECO:0000256" key="1">
    <source>
        <dbReference type="ARBA" id="ARBA00022448"/>
    </source>
</evidence>
<dbReference type="InterPro" id="IPR017871">
    <property type="entry name" value="ABC_transporter-like_CS"/>
</dbReference>
<evidence type="ECO:0000256" key="2">
    <source>
        <dbReference type="ARBA" id="ARBA00022741"/>
    </source>
</evidence>
<gene>
    <name evidence="5" type="ORF">I5907_00840</name>
</gene>